<dbReference type="Proteomes" id="UP000326799">
    <property type="component" value="Unassembled WGS sequence"/>
</dbReference>
<evidence type="ECO:0000313" key="2">
    <source>
        <dbReference type="Proteomes" id="UP000326799"/>
    </source>
</evidence>
<accession>A0A5N6F4Q4</accession>
<reference evidence="1 2" key="1">
    <citation type="submission" date="2019-04" db="EMBL/GenBank/DDBJ databases">
        <title>Fungal friends and foes A comparative genomics study of 23 Aspergillus species from section Flavi.</title>
        <authorList>
            <consortium name="DOE Joint Genome Institute"/>
            <person name="Kjaerbolling I."/>
            <person name="Vesth T.C."/>
            <person name="Frisvad J.C."/>
            <person name="Nybo J.L."/>
            <person name="Theobald S."/>
            <person name="Kildgaard S."/>
            <person name="Petersen T.I."/>
            <person name="Kuo A."/>
            <person name="Sato A."/>
            <person name="Lyhne E.K."/>
            <person name="Kogle M.E."/>
            <person name="Wiebenga A."/>
            <person name="Kun R.S."/>
            <person name="Lubbers R.J."/>
            <person name="Makela M.R."/>
            <person name="Barry K."/>
            <person name="Chovatia M."/>
            <person name="Clum A."/>
            <person name="Daum C."/>
            <person name="Haridas S."/>
            <person name="He G."/>
            <person name="LaButti K."/>
            <person name="Lipzen A."/>
            <person name="Mondo S."/>
            <person name="Pangilinan J."/>
            <person name="Riley R."/>
            <person name="Salamov A."/>
            <person name="Simmons B.A."/>
            <person name="Magnuson J.K."/>
            <person name="Henrissat B."/>
            <person name="Mortensen U.H."/>
            <person name="Larsen T.O."/>
            <person name="De vries R.P."/>
            <person name="Grigoriev I.V."/>
            <person name="Machida M."/>
            <person name="Baker S.E."/>
            <person name="Andersen M.R."/>
        </authorList>
    </citation>
    <scope>NUCLEOTIDE SEQUENCE [LARGE SCALE GENOMIC DNA]</scope>
    <source>
        <strain evidence="1 2">CBS 126849</strain>
    </source>
</reference>
<protein>
    <submittedName>
        <fullName evidence="1">Uncharacterized protein</fullName>
    </submittedName>
</protein>
<keyword evidence="2" id="KW-1185">Reference proteome</keyword>
<name>A0A5N6F4Q4_9EURO</name>
<dbReference type="EMBL" id="ML733397">
    <property type="protein sequence ID" value="KAB8224831.1"/>
    <property type="molecule type" value="Genomic_DNA"/>
</dbReference>
<proteinExistence type="predicted"/>
<sequence length="59" mass="6980">MRMEMTSLSQTSGTLSLPLSSIVPSFYFPFCVYTIPFYHHHYHQFFLSFRFQACLEPLP</sequence>
<gene>
    <name evidence="1" type="ORF">BDV33DRAFT_164778</name>
</gene>
<dbReference type="AlphaFoldDB" id="A0A5N6F4Q4"/>
<organism evidence="1 2">
    <name type="scientific">Aspergillus novoparasiticus</name>
    <dbReference type="NCBI Taxonomy" id="986946"/>
    <lineage>
        <taxon>Eukaryota</taxon>
        <taxon>Fungi</taxon>
        <taxon>Dikarya</taxon>
        <taxon>Ascomycota</taxon>
        <taxon>Pezizomycotina</taxon>
        <taxon>Eurotiomycetes</taxon>
        <taxon>Eurotiomycetidae</taxon>
        <taxon>Eurotiales</taxon>
        <taxon>Aspergillaceae</taxon>
        <taxon>Aspergillus</taxon>
        <taxon>Aspergillus subgen. Circumdati</taxon>
    </lineage>
</organism>
<evidence type="ECO:0000313" key="1">
    <source>
        <dbReference type="EMBL" id="KAB8224831.1"/>
    </source>
</evidence>